<evidence type="ECO:0000313" key="9">
    <source>
        <dbReference type="EMBL" id="OEJ67195.1"/>
    </source>
</evidence>
<evidence type="ECO:0000256" key="3">
    <source>
        <dbReference type="ARBA" id="ARBA00022723"/>
    </source>
</evidence>
<sequence length="214" mass="23782">MQRLSAYEAPSPKPRHAPDTSPDLTPGRRVHGDHDLNPDFPPNTPLRPAAVLVGLVDHGDHLTILLTRRTDHLEHHPGQVSFPGGHIEPEDRDAVAAALRETEEEIGLPASHIEIIGKLDTYVTRTGFEVSPIVAIISPPFDLIPDPHEVAEVFEVPLAFLMDSTNHQRHAREFAGTKRYFHAMGYQDHFIWGATAGMIMDLYRVLKGQQNLAP</sequence>
<keyword evidence="4" id="KW-0378">Hydrolase</keyword>
<proteinExistence type="predicted"/>
<gene>
    <name evidence="9" type="ORF">BEN30_10075</name>
</gene>
<dbReference type="GO" id="GO:0046872">
    <property type="term" value="F:metal ion binding"/>
    <property type="evidence" value="ECO:0007669"/>
    <property type="project" value="UniProtKB-KW"/>
</dbReference>
<feature type="region of interest" description="Disordered" evidence="7">
    <location>
        <begin position="1"/>
        <end position="44"/>
    </location>
</feature>
<evidence type="ECO:0000256" key="5">
    <source>
        <dbReference type="ARBA" id="ARBA00022842"/>
    </source>
</evidence>
<evidence type="ECO:0000256" key="6">
    <source>
        <dbReference type="ARBA" id="ARBA00023211"/>
    </source>
</evidence>
<evidence type="ECO:0000256" key="7">
    <source>
        <dbReference type="SAM" id="MobiDB-lite"/>
    </source>
</evidence>
<keyword evidence="10" id="KW-1185">Reference proteome</keyword>
<keyword evidence="6" id="KW-0464">Manganese</keyword>
<protein>
    <recommendedName>
        <fullName evidence="8">Nudix hydrolase domain-containing protein</fullName>
    </recommendedName>
</protein>
<evidence type="ECO:0000256" key="2">
    <source>
        <dbReference type="ARBA" id="ARBA00001946"/>
    </source>
</evidence>
<name>A0A1E5Q7Z2_9PROT</name>
<reference evidence="10" key="1">
    <citation type="submission" date="2016-07" db="EMBL/GenBank/DDBJ databases">
        <authorList>
            <person name="Florea S."/>
            <person name="Webb J.S."/>
            <person name="Jaromczyk J."/>
            <person name="Schardl C.L."/>
        </authorList>
    </citation>
    <scope>NUCLEOTIDE SEQUENCE [LARGE SCALE GENOMIC DNA]</scope>
    <source>
        <strain evidence="10">MV-1</strain>
    </source>
</reference>
<dbReference type="InterPro" id="IPR015797">
    <property type="entry name" value="NUDIX_hydrolase-like_dom_sf"/>
</dbReference>
<dbReference type="Proteomes" id="UP000095347">
    <property type="component" value="Unassembled WGS sequence"/>
</dbReference>
<dbReference type="STRING" id="28181.BEN30_10075"/>
<comment type="cofactor">
    <cofactor evidence="1">
        <name>Mn(2+)</name>
        <dbReference type="ChEBI" id="CHEBI:29035"/>
    </cofactor>
</comment>
<evidence type="ECO:0000259" key="8">
    <source>
        <dbReference type="PROSITE" id="PS51462"/>
    </source>
</evidence>
<dbReference type="PROSITE" id="PS51462">
    <property type="entry name" value="NUDIX"/>
    <property type="match status" value="1"/>
</dbReference>
<dbReference type="InterPro" id="IPR000086">
    <property type="entry name" value="NUDIX_hydrolase_dom"/>
</dbReference>
<comment type="caution">
    <text evidence="9">The sequence shown here is derived from an EMBL/GenBank/DDBJ whole genome shotgun (WGS) entry which is preliminary data.</text>
</comment>
<evidence type="ECO:0000313" key="10">
    <source>
        <dbReference type="Proteomes" id="UP000095347"/>
    </source>
</evidence>
<dbReference type="Pfam" id="PF00293">
    <property type="entry name" value="NUDIX"/>
    <property type="match status" value="1"/>
</dbReference>
<keyword evidence="5" id="KW-0460">Magnesium</keyword>
<accession>A0A1E5Q7Z2</accession>
<dbReference type="AlphaFoldDB" id="A0A1E5Q7Z2"/>
<dbReference type="EMBL" id="MCGG01000025">
    <property type="protein sequence ID" value="OEJ67195.1"/>
    <property type="molecule type" value="Genomic_DNA"/>
</dbReference>
<comment type="cofactor">
    <cofactor evidence="2">
        <name>Mg(2+)</name>
        <dbReference type="ChEBI" id="CHEBI:18420"/>
    </cofactor>
</comment>
<organism evidence="9 10">
    <name type="scientific">Magnetovibrio blakemorei</name>
    <dbReference type="NCBI Taxonomy" id="28181"/>
    <lineage>
        <taxon>Bacteria</taxon>
        <taxon>Pseudomonadati</taxon>
        <taxon>Pseudomonadota</taxon>
        <taxon>Alphaproteobacteria</taxon>
        <taxon>Rhodospirillales</taxon>
        <taxon>Magnetovibrionaceae</taxon>
        <taxon>Magnetovibrio</taxon>
    </lineage>
</organism>
<feature type="domain" description="Nudix hydrolase" evidence="8">
    <location>
        <begin position="45"/>
        <end position="182"/>
    </location>
</feature>
<evidence type="ECO:0000256" key="4">
    <source>
        <dbReference type="ARBA" id="ARBA00022801"/>
    </source>
</evidence>
<dbReference type="NCBIfam" id="NF007980">
    <property type="entry name" value="PRK10707.1"/>
    <property type="match status" value="1"/>
</dbReference>
<dbReference type="GO" id="GO:0010945">
    <property type="term" value="F:coenzyme A diphosphatase activity"/>
    <property type="evidence" value="ECO:0007669"/>
    <property type="project" value="InterPro"/>
</dbReference>
<dbReference type="PANTHER" id="PTHR12992:SF11">
    <property type="entry name" value="MITOCHONDRIAL COENZYME A DIPHOSPHATASE NUDT8"/>
    <property type="match status" value="1"/>
</dbReference>
<evidence type="ECO:0000256" key="1">
    <source>
        <dbReference type="ARBA" id="ARBA00001936"/>
    </source>
</evidence>
<dbReference type="SUPFAM" id="SSF55811">
    <property type="entry name" value="Nudix"/>
    <property type="match status" value="1"/>
</dbReference>
<dbReference type="CDD" id="cd03426">
    <property type="entry name" value="NUDIX_CoAse_Nudt7"/>
    <property type="match status" value="1"/>
</dbReference>
<dbReference type="Gene3D" id="3.90.79.10">
    <property type="entry name" value="Nucleoside Triphosphate Pyrophosphohydrolase"/>
    <property type="match status" value="1"/>
</dbReference>
<keyword evidence="3" id="KW-0479">Metal-binding</keyword>
<dbReference type="PANTHER" id="PTHR12992">
    <property type="entry name" value="NUDIX HYDROLASE"/>
    <property type="match status" value="1"/>
</dbReference>
<dbReference type="InterPro" id="IPR045121">
    <property type="entry name" value="CoAse"/>
</dbReference>